<dbReference type="AlphaFoldDB" id="A0A1Q9CLT4"/>
<accession>A0A1Q9CLT4</accession>
<protein>
    <submittedName>
        <fullName evidence="2">Uncharacterized protein</fullName>
    </submittedName>
</protein>
<dbReference type="Proteomes" id="UP000186817">
    <property type="component" value="Unassembled WGS sequence"/>
</dbReference>
<organism evidence="2 3">
    <name type="scientific">Symbiodinium microadriaticum</name>
    <name type="common">Dinoflagellate</name>
    <name type="synonym">Zooxanthella microadriatica</name>
    <dbReference type="NCBI Taxonomy" id="2951"/>
    <lineage>
        <taxon>Eukaryota</taxon>
        <taxon>Sar</taxon>
        <taxon>Alveolata</taxon>
        <taxon>Dinophyceae</taxon>
        <taxon>Suessiales</taxon>
        <taxon>Symbiodiniaceae</taxon>
        <taxon>Symbiodinium</taxon>
    </lineage>
</organism>
<keyword evidence="3" id="KW-1185">Reference proteome</keyword>
<evidence type="ECO:0000256" key="1">
    <source>
        <dbReference type="SAM" id="MobiDB-lite"/>
    </source>
</evidence>
<reference evidence="2 3" key="1">
    <citation type="submission" date="2016-02" db="EMBL/GenBank/DDBJ databases">
        <title>Genome analysis of coral dinoflagellate symbionts highlights evolutionary adaptations to a symbiotic lifestyle.</title>
        <authorList>
            <person name="Aranda M."/>
            <person name="Li Y."/>
            <person name="Liew Y.J."/>
            <person name="Baumgarten S."/>
            <person name="Simakov O."/>
            <person name="Wilson M."/>
            <person name="Piel J."/>
            <person name="Ashoor H."/>
            <person name="Bougouffa S."/>
            <person name="Bajic V.B."/>
            <person name="Ryu T."/>
            <person name="Ravasi T."/>
            <person name="Bayer T."/>
            <person name="Micklem G."/>
            <person name="Kim H."/>
            <person name="Bhak J."/>
            <person name="Lajeunesse T.C."/>
            <person name="Voolstra C.R."/>
        </authorList>
    </citation>
    <scope>NUCLEOTIDE SEQUENCE [LARGE SCALE GENOMIC DNA]</scope>
    <source>
        <strain evidence="2 3">CCMP2467</strain>
    </source>
</reference>
<dbReference type="OMA" id="ARWWLFK"/>
<dbReference type="EMBL" id="LSRX01001085">
    <property type="protein sequence ID" value="OLP83875.1"/>
    <property type="molecule type" value="Genomic_DNA"/>
</dbReference>
<gene>
    <name evidence="2" type="ORF">AK812_SmicGene35315</name>
</gene>
<sequence length="459" mass="51796">MRAHRCTCGAAEHRRVAVHRNRRRRAAGLAFRALRQLRVLGTGREGDPLMEAGLWHVLGVGCGNLPRMLRRSLRTIKKAIAAGTMRAAPLRRMEAESLLRLRDYRAAFEAFTKVARFASEEDLHVAPFRLRHDVLLLERLVAAGRISAAVGHPAAQQLHQALTSLGEECMQGQLWVARVTDLPIEVQESLRSALYDRLECVCPTPRQELLWEDKDPLNSEIDWDALEEDFLDNGLIVVDEFFCAEALQELWRYSMEGTCFRSLRPGYLGAFPWDGCVHPLLRCAAERLEERLPRILHRRPLARWWLFKYLDPGSSGIGVHADEAAVNFNIWLTPTSACRRGGGMEIYRSVPGQGTWTADFNSVRSDAGQEEVCRAAMKSGGVDYVAYRQNRACVFVSDRFHASEPFEFPDVENPRVNLTLLFGDRHEVQRTRRSSSSFFVRRSGASASPGAQASDLRIS</sequence>
<feature type="region of interest" description="Disordered" evidence="1">
    <location>
        <begin position="439"/>
        <end position="459"/>
    </location>
</feature>
<proteinExistence type="predicted"/>
<dbReference type="OrthoDB" id="191389at2759"/>
<comment type="caution">
    <text evidence="2">The sequence shown here is derived from an EMBL/GenBank/DDBJ whole genome shotgun (WGS) entry which is preliminary data.</text>
</comment>
<evidence type="ECO:0000313" key="2">
    <source>
        <dbReference type="EMBL" id="OLP83875.1"/>
    </source>
</evidence>
<evidence type="ECO:0000313" key="3">
    <source>
        <dbReference type="Proteomes" id="UP000186817"/>
    </source>
</evidence>
<name>A0A1Q9CLT4_SYMMI</name>